<proteinExistence type="predicted"/>
<reference evidence="1" key="1">
    <citation type="submission" date="2021-02" db="EMBL/GenBank/DDBJ databases">
        <authorList>
            <person name="Nowell W R."/>
        </authorList>
    </citation>
    <scope>NUCLEOTIDE SEQUENCE</scope>
</reference>
<accession>A0A819L7V7</accession>
<evidence type="ECO:0000313" key="2">
    <source>
        <dbReference type="Proteomes" id="UP000663836"/>
    </source>
</evidence>
<protein>
    <submittedName>
        <fullName evidence="1">Uncharacterized protein</fullName>
    </submittedName>
</protein>
<sequence>MSSMIEKFYSASGVVDAIIHRIKEITETKLNDGTKNIKETLSSVLQLLISMCQSNRTIKKYCQQFIQSSPSQQVFDSLTDE</sequence>
<organism evidence="1 2">
    <name type="scientific">Rotaria sordida</name>
    <dbReference type="NCBI Taxonomy" id="392033"/>
    <lineage>
        <taxon>Eukaryota</taxon>
        <taxon>Metazoa</taxon>
        <taxon>Spiralia</taxon>
        <taxon>Gnathifera</taxon>
        <taxon>Rotifera</taxon>
        <taxon>Eurotatoria</taxon>
        <taxon>Bdelloidea</taxon>
        <taxon>Philodinida</taxon>
        <taxon>Philodinidae</taxon>
        <taxon>Rotaria</taxon>
    </lineage>
</organism>
<dbReference type="AlphaFoldDB" id="A0A819L7V7"/>
<dbReference type="Proteomes" id="UP000663836">
    <property type="component" value="Unassembled WGS sequence"/>
</dbReference>
<evidence type="ECO:0000313" key="1">
    <source>
        <dbReference type="EMBL" id="CAF3960298.1"/>
    </source>
</evidence>
<comment type="caution">
    <text evidence="1">The sequence shown here is derived from an EMBL/GenBank/DDBJ whole genome shotgun (WGS) entry which is preliminary data.</text>
</comment>
<gene>
    <name evidence="1" type="ORF">JBS370_LOCUS24050</name>
</gene>
<name>A0A819L7V7_9BILA</name>
<dbReference type="EMBL" id="CAJOBD010003659">
    <property type="protein sequence ID" value="CAF3960298.1"/>
    <property type="molecule type" value="Genomic_DNA"/>
</dbReference>